<feature type="region of interest" description="Disordered" evidence="1">
    <location>
        <begin position="214"/>
        <end position="258"/>
    </location>
</feature>
<sequence length="258" mass="28773">MREPTSSNYDCGHSTVKAVRSSSLTSNRRRLLDLGGFPARQQQYSQSKASPTSRITGTRPSAPNLSSPPRPAFDQRTTDSQQGMKVLFLIDHATKGDALHHNISPLLIRSTSSPSSSSIPKRLMSKYRSDRSSFQNHFFAKARLIRSQLTSRRDFLDLFLMSYDDDTTDSQARRLAYFDQKCTTAHLSTLYHRIASAVDIPRILAARSPHKKAFKKADSAGIRAQHGRRPVELRTPPRQAGSSRTAREGGQKGGVRSF</sequence>
<dbReference type="RefSeq" id="XP_037162039.1">
    <property type="nucleotide sequence ID" value="XM_037311172.1"/>
</dbReference>
<proteinExistence type="predicted"/>
<evidence type="ECO:0000256" key="1">
    <source>
        <dbReference type="SAM" id="MobiDB-lite"/>
    </source>
</evidence>
<dbReference type="Proteomes" id="UP000578531">
    <property type="component" value="Unassembled WGS sequence"/>
</dbReference>
<dbReference type="AlphaFoldDB" id="A0A8H6L215"/>
<evidence type="ECO:0000313" key="2">
    <source>
        <dbReference type="EMBL" id="KAF6232613.1"/>
    </source>
</evidence>
<reference evidence="2 3" key="1">
    <citation type="journal article" date="2020" name="Genomics">
        <title>Complete, high-quality genomes from long-read metagenomic sequencing of two wolf lichen thalli reveals enigmatic genome architecture.</title>
        <authorList>
            <person name="McKenzie S.K."/>
            <person name="Walston R.F."/>
            <person name="Allen J.L."/>
        </authorList>
    </citation>
    <scope>NUCLEOTIDE SEQUENCE [LARGE SCALE GENOMIC DNA]</scope>
    <source>
        <strain evidence="2">WasteWater2</strain>
    </source>
</reference>
<feature type="compositionally biased region" description="Polar residues" evidence="1">
    <location>
        <begin position="40"/>
        <end position="65"/>
    </location>
</feature>
<keyword evidence="3" id="KW-1185">Reference proteome</keyword>
<dbReference type="GeneID" id="59290933"/>
<protein>
    <submittedName>
        <fullName evidence="2">Uncharacterized protein</fullName>
    </submittedName>
</protein>
<organism evidence="2 3">
    <name type="scientific">Letharia columbiana</name>
    <dbReference type="NCBI Taxonomy" id="112416"/>
    <lineage>
        <taxon>Eukaryota</taxon>
        <taxon>Fungi</taxon>
        <taxon>Dikarya</taxon>
        <taxon>Ascomycota</taxon>
        <taxon>Pezizomycotina</taxon>
        <taxon>Lecanoromycetes</taxon>
        <taxon>OSLEUM clade</taxon>
        <taxon>Lecanoromycetidae</taxon>
        <taxon>Lecanorales</taxon>
        <taxon>Lecanorineae</taxon>
        <taxon>Parmeliaceae</taxon>
        <taxon>Letharia</taxon>
    </lineage>
</organism>
<accession>A0A8H6L215</accession>
<dbReference type="OrthoDB" id="10530248at2759"/>
<name>A0A8H6L215_9LECA</name>
<dbReference type="EMBL" id="JACCJC010000047">
    <property type="protein sequence ID" value="KAF6232613.1"/>
    <property type="molecule type" value="Genomic_DNA"/>
</dbReference>
<evidence type="ECO:0000313" key="3">
    <source>
        <dbReference type="Proteomes" id="UP000578531"/>
    </source>
</evidence>
<gene>
    <name evidence="2" type="ORF">HO173_009281</name>
</gene>
<feature type="region of interest" description="Disordered" evidence="1">
    <location>
        <begin position="1"/>
        <end position="78"/>
    </location>
</feature>
<comment type="caution">
    <text evidence="2">The sequence shown here is derived from an EMBL/GenBank/DDBJ whole genome shotgun (WGS) entry which is preliminary data.</text>
</comment>